<accession>A0A9X3EHZ6</accession>
<dbReference type="InterPro" id="IPR019734">
    <property type="entry name" value="TPR_rpt"/>
</dbReference>
<evidence type="ECO:0000256" key="2">
    <source>
        <dbReference type="SAM" id="MobiDB-lite"/>
    </source>
</evidence>
<evidence type="ECO:0000313" key="4">
    <source>
        <dbReference type="Proteomes" id="UP001150924"/>
    </source>
</evidence>
<sequence length="448" mass="48780">MPSIVAHRRDNPHPPAITMTKKANPTTSTPGAGDPLGPKHAKLLEFLATRGQVEFDAKQVKRGQQLLKQARAELLGPLPKDATVAIFDGWVRRVTLSTSEAAALWPEIAAAPALAQLEEIELRIDDGTEAWVEVAKRQPLRVTRFHFNGDNVDPDTGEVLSEDENSGRLVAAANAVGYATELVLEVYFDDTSSLAGLGLPELTCLWVKAMNCGLIEPDAAVMATLKEARLPRLVRLGWESYFSVEPAVVIALLPHVTELGFFGKNSNAVLPELVAARPSLTAIGVLSLDSDDPDALDDDTLRKLGEGKRLLGPRTRYVQAFNAGFRILHTLDRAADGTAQFAALRGRNCQDADVHFQYGTAIEDDHEAVNAFCEALLLDPDHAPTHNNLGNALVRLGRWRPAIWHLKRYLEVEPSWASGWENIAKAHRALGEEEAALAAEANIPPKEA</sequence>
<organism evidence="3 4">
    <name type="scientific">Nannocystis pusilla</name>
    <dbReference type="NCBI Taxonomy" id="889268"/>
    <lineage>
        <taxon>Bacteria</taxon>
        <taxon>Pseudomonadati</taxon>
        <taxon>Myxococcota</taxon>
        <taxon>Polyangia</taxon>
        <taxon>Nannocystales</taxon>
        <taxon>Nannocystaceae</taxon>
        <taxon>Nannocystis</taxon>
    </lineage>
</organism>
<keyword evidence="4" id="KW-1185">Reference proteome</keyword>
<keyword evidence="1" id="KW-0802">TPR repeat</keyword>
<dbReference type="Gene3D" id="1.25.40.10">
    <property type="entry name" value="Tetratricopeptide repeat domain"/>
    <property type="match status" value="1"/>
</dbReference>
<feature type="compositionally biased region" description="Polar residues" evidence="2">
    <location>
        <begin position="21"/>
        <end position="30"/>
    </location>
</feature>
<dbReference type="PROSITE" id="PS50005">
    <property type="entry name" value="TPR"/>
    <property type="match status" value="1"/>
</dbReference>
<dbReference type="EMBL" id="JAPNKE010000002">
    <property type="protein sequence ID" value="MCY1004412.1"/>
    <property type="molecule type" value="Genomic_DNA"/>
</dbReference>
<feature type="repeat" description="TPR" evidence="1">
    <location>
        <begin position="383"/>
        <end position="416"/>
    </location>
</feature>
<evidence type="ECO:0000313" key="3">
    <source>
        <dbReference type="EMBL" id="MCY1004412.1"/>
    </source>
</evidence>
<evidence type="ECO:0000256" key="1">
    <source>
        <dbReference type="PROSITE-ProRule" id="PRU00339"/>
    </source>
</evidence>
<dbReference type="RefSeq" id="WP_267765956.1">
    <property type="nucleotide sequence ID" value="NZ_JAPNKE010000002.1"/>
</dbReference>
<dbReference type="SUPFAM" id="SSF48452">
    <property type="entry name" value="TPR-like"/>
    <property type="match status" value="1"/>
</dbReference>
<gene>
    <name evidence="3" type="ORF">OV079_02275</name>
</gene>
<name>A0A9X3EHZ6_9BACT</name>
<protein>
    <recommendedName>
        <fullName evidence="5">Tetratricopeptide repeat protein</fullName>
    </recommendedName>
</protein>
<evidence type="ECO:0008006" key="5">
    <source>
        <dbReference type="Google" id="ProtNLM"/>
    </source>
</evidence>
<reference evidence="3" key="1">
    <citation type="submission" date="2022-11" db="EMBL/GenBank/DDBJ databases">
        <title>Minimal conservation of predation-associated metabolite biosynthetic gene clusters underscores biosynthetic potential of Myxococcota including descriptions for ten novel species: Archangium lansinium sp. nov., Myxococcus landrumus sp. nov., Nannocystis bai.</title>
        <authorList>
            <person name="Ahearne A."/>
            <person name="Stevens C."/>
            <person name="Phillips K."/>
        </authorList>
    </citation>
    <scope>NUCLEOTIDE SEQUENCE</scope>
    <source>
        <strain evidence="3">Na p29</strain>
    </source>
</reference>
<dbReference type="AlphaFoldDB" id="A0A9X3EHZ6"/>
<dbReference type="Proteomes" id="UP001150924">
    <property type="component" value="Unassembled WGS sequence"/>
</dbReference>
<comment type="caution">
    <text evidence="3">The sequence shown here is derived from an EMBL/GenBank/DDBJ whole genome shotgun (WGS) entry which is preliminary data.</text>
</comment>
<feature type="region of interest" description="Disordered" evidence="2">
    <location>
        <begin position="1"/>
        <end position="38"/>
    </location>
</feature>
<proteinExistence type="predicted"/>
<dbReference type="InterPro" id="IPR011990">
    <property type="entry name" value="TPR-like_helical_dom_sf"/>
</dbReference>